<dbReference type="Gene3D" id="3.30.565.10">
    <property type="entry name" value="Histidine kinase-like ATPase, C-terminal domain"/>
    <property type="match status" value="1"/>
</dbReference>
<dbReference type="PANTHER" id="PTHR43711">
    <property type="entry name" value="TWO-COMPONENT HISTIDINE KINASE"/>
    <property type="match status" value="1"/>
</dbReference>
<dbReference type="InterPro" id="IPR050736">
    <property type="entry name" value="Sensor_HK_Regulatory"/>
</dbReference>
<proteinExistence type="predicted"/>
<evidence type="ECO:0000256" key="1">
    <source>
        <dbReference type="ARBA" id="ARBA00000085"/>
    </source>
</evidence>
<dbReference type="Gene3D" id="1.25.40.10">
    <property type="entry name" value="Tetratricopeptide repeat domain"/>
    <property type="match status" value="1"/>
</dbReference>
<feature type="transmembrane region" description="Helical" evidence="6">
    <location>
        <begin position="423"/>
        <end position="445"/>
    </location>
</feature>
<sequence length="1206" mass="138934">MVFYPIIFCIFVSNIRVILETRKHKSGTYLIIIFILVLCSFLSACSRVDTDKVDRLNSISYSFHYRNIDTAYVYAKRALELSKGYDAGKAEALNNLAFVDIVRMNYKSAYEKLDSVLSITNNQVELLIADVQLMRLCQRESKNKDFYDFREKAIRRQKRIAEEEKLLTEHQRKRMVYANSEFSIVSSTYYYYVGLRAQSAQAMEDINEELIARDDTAQYLNYLYNIGAGGIINKGTQQEVSQQEFDYLMRCFIAAQQHGYIYWQANSLQGLSEHLIISEMRDKLIADNYASIRFINADNVPDSLLAGNLAERATDLFIRYGDVYQIAGAFRTLASCYWQINNYPSAIICLQDALEKNKAINQAPDLVASIREQLSVVYAAVNDKQGSDFNRNIYLDLQEQTRQDRYLESRAGILESTSQQLNLMIVAVLVMIALVLGLLLLFHYLKKRNPNGNSLDDLLLPLKEWQVRNEKELEDLEEEYQEVQEASYITHTNVIKNKKRNIEKRAKLFLVNTLNPLIDRMIHEIKQLKTNKGTEALRNERYAYIAELTDDINKYNNVLTQWIQLQQGELSLHIESFSLQQVFDVVAKSRKAFELKGITLNIEPTQSIVKADRVLTLFMINTLAENARKFTAEGGMVSISSKEETDFIEISVKDTGVGIEPEALHHIFDRKVIVDNKETNSHGFGLMNCNGIINKYKKVSKLFAVCSIGVDSKLGEGSRFYFRLPKGIARILVLLCLLSTSLLSYANEPDIPVNADASEQNNSLKELDIANMYADSAYFSNIKGDYKRTLDFADTCRYYLNKYYLRLNPNGRHLMKRIADDNITPAEVQWLYDDLPTNFSIILDIRNESAVAALALHDWALYRYNNNVYTLLFKENSADKNLGEYCRMMQRSESNKNVAIVLLILLLLSIFPLYYFMYYRQRFRFQSYVESIRQINAILLSNGTPVEKQQMISAIATNKFPESLKEITLKINDALKKSIESYNTSSTNIELAQDELRRMEFENNKLHISNNILDNCLSTLKHETMYYPSRISQLISEKDAELETIDELSVYYKELYSMLSMQAMHQVSVIKPVYRRIEVSELLAKNMELSSPEMGKLAVLGDVDLLKYLFELLQKQDANERIKVDVESLSPEYLTLHLYMSQLQLSDEACANLFVPSIEHSPYMICRQIVRENGEFYNRHRCGIIAHNTDRGTTLSITLSQAKKEQ</sequence>
<keyword evidence="4 8" id="KW-0418">Kinase</keyword>
<reference evidence="8 9" key="1">
    <citation type="journal article" date="2016" name="DNA Res.">
        <title>The complete genome sequencing of Prevotella intermedia strain OMA14 and a subsequent fine-scale, intra-species genomic comparison reveal an unusual amplification of conjugative and mobile transposons and identify a novel Prevotella-lineage-specific repeat.</title>
        <authorList>
            <person name="Naito M."/>
            <person name="Ogura Y."/>
            <person name="Itoh T."/>
            <person name="Shoji M."/>
            <person name="Okamoto M."/>
            <person name="Hayashi T."/>
            <person name="Nakayama K."/>
        </authorList>
    </citation>
    <scope>NUCLEOTIDE SEQUENCE [LARGE SCALE GENOMIC DNA]</scope>
    <source>
        <strain evidence="8 9">OMA14</strain>
    </source>
</reference>
<dbReference type="SUPFAM" id="SSF48452">
    <property type="entry name" value="TPR-like"/>
    <property type="match status" value="1"/>
</dbReference>
<keyword evidence="3" id="KW-0808">Transferase</keyword>
<dbReference type="InterPro" id="IPR003594">
    <property type="entry name" value="HATPase_dom"/>
</dbReference>
<feature type="transmembrane region" description="Helical" evidence="6">
    <location>
        <begin position="728"/>
        <end position="746"/>
    </location>
</feature>
<dbReference type="InterPro" id="IPR004358">
    <property type="entry name" value="Sig_transdc_His_kin-like_C"/>
</dbReference>
<keyword evidence="5" id="KW-0902">Two-component regulatory system</keyword>
<dbReference type="Pfam" id="PF17140">
    <property type="entry name" value="DUF5113"/>
    <property type="match status" value="2"/>
</dbReference>
<dbReference type="InterPro" id="IPR011990">
    <property type="entry name" value="TPR-like_helical_dom_sf"/>
</dbReference>
<accession>A0A0S3UH54</accession>
<dbReference type="PANTHER" id="PTHR43711:SF31">
    <property type="entry name" value="HISTIDINE KINASE"/>
    <property type="match status" value="1"/>
</dbReference>
<dbReference type="PRINTS" id="PR00344">
    <property type="entry name" value="BCTRLSENSOR"/>
</dbReference>
<dbReference type="InterPro" id="IPR036890">
    <property type="entry name" value="HATPase_C_sf"/>
</dbReference>
<keyword evidence="6" id="KW-0812">Transmembrane</keyword>
<feature type="transmembrane region" description="Helical" evidence="6">
    <location>
        <begin position="898"/>
        <end position="917"/>
    </location>
</feature>
<evidence type="ECO:0000256" key="3">
    <source>
        <dbReference type="ARBA" id="ARBA00022679"/>
    </source>
</evidence>
<evidence type="ECO:0000256" key="2">
    <source>
        <dbReference type="ARBA" id="ARBA00012438"/>
    </source>
</evidence>
<keyword evidence="6" id="KW-1133">Transmembrane helix</keyword>
<dbReference type="SUPFAM" id="SSF55874">
    <property type="entry name" value="ATPase domain of HSP90 chaperone/DNA topoisomerase II/histidine kinase"/>
    <property type="match status" value="1"/>
</dbReference>
<evidence type="ECO:0000313" key="8">
    <source>
        <dbReference type="EMBL" id="BAU16860.1"/>
    </source>
</evidence>
<organism evidence="8 9">
    <name type="scientific">Prevotella intermedia</name>
    <dbReference type="NCBI Taxonomy" id="28131"/>
    <lineage>
        <taxon>Bacteria</taxon>
        <taxon>Pseudomonadati</taxon>
        <taxon>Bacteroidota</taxon>
        <taxon>Bacteroidia</taxon>
        <taxon>Bacteroidales</taxon>
        <taxon>Prevotellaceae</taxon>
        <taxon>Prevotella</taxon>
    </lineage>
</organism>
<keyword evidence="6" id="KW-0472">Membrane</keyword>
<dbReference type="EMBL" id="AP014597">
    <property type="protein sequence ID" value="BAU16860.1"/>
    <property type="molecule type" value="Genomic_DNA"/>
</dbReference>
<dbReference type="GO" id="GO:0000160">
    <property type="term" value="P:phosphorelay signal transduction system"/>
    <property type="evidence" value="ECO:0007669"/>
    <property type="project" value="UniProtKB-KW"/>
</dbReference>
<feature type="domain" description="Histidine kinase" evidence="7">
    <location>
        <begin position="520"/>
        <end position="728"/>
    </location>
</feature>
<evidence type="ECO:0000313" key="9">
    <source>
        <dbReference type="Proteomes" id="UP000217431"/>
    </source>
</evidence>
<dbReference type="SMART" id="SM00387">
    <property type="entry name" value="HATPase_c"/>
    <property type="match status" value="1"/>
</dbReference>
<dbReference type="InterPro" id="IPR033406">
    <property type="entry name" value="DUF5113"/>
</dbReference>
<dbReference type="Pfam" id="PF17139">
    <property type="entry name" value="DUF5112"/>
    <property type="match status" value="1"/>
</dbReference>
<evidence type="ECO:0000256" key="4">
    <source>
        <dbReference type="ARBA" id="ARBA00022777"/>
    </source>
</evidence>
<dbReference type="GO" id="GO:0004673">
    <property type="term" value="F:protein histidine kinase activity"/>
    <property type="evidence" value="ECO:0007669"/>
    <property type="project" value="UniProtKB-EC"/>
</dbReference>
<gene>
    <name evidence="8" type="ORF">PIOMA14_I_0352</name>
</gene>
<evidence type="ECO:0000259" key="7">
    <source>
        <dbReference type="PROSITE" id="PS50109"/>
    </source>
</evidence>
<evidence type="ECO:0000256" key="5">
    <source>
        <dbReference type="ARBA" id="ARBA00023012"/>
    </source>
</evidence>
<evidence type="ECO:0000256" key="6">
    <source>
        <dbReference type="SAM" id="Phobius"/>
    </source>
</evidence>
<dbReference type="AlphaFoldDB" id="A0A0S3UH54"/>
<dbReference type="EC" id="2.7.13.3" evidence="2"/>
<comment type="catalytic activity">
    <reaction evidence="1">
        <text>ATP + protein L-histidine = ADP + protein N-phospho-L-histidine.</text>
        <dbReference type="EC" id="2.7.13.3"/>
    </reaction>
</comment>
<dbReference type="STRING" id="28131.BWX40_06470"/>
<dbReference type="PROSITE" id="PS50109">
    <property type="entry name" value="HIS_KIN"/>
    <property type="match status" value="1"/>
</dbReference>
<dbReference type="InterPro" id="IPR033405">
    <property type="entry name" value="DUF5112"/>
</dbReference>
<dbReference type="Proteomes" id="UP000217431">
    <property type="component" value="Chromosome I"/>
</dbReference>
<protein>
    <recommendedName>
        <fullName evidence="2">histidine kinase</fullName>
        <ecNumber evidence="2">2.7.13.3</ecNumber>
    </recommendedName>
</protein>
<dbReference type="Pfam" id="PF02518">
    <property type="entry name" value="HATPase_c"/>
    <property type="match status" value="1"/>
</dbReference>
<dbReference type="InterPro" id="IPR005467">
    <property type="entry name" value="His_kinase_dom"/>
</dbReference>
<name>A0A0S3UH54_PREIN</name>
<feature type="transmembrane region" description="Helical" evidence="6">
    <location>
        <begin position="26"/>
        <end position="44"/>
    </location>
</feature>